<comment type="subcellular location">
    <subcellularLocation>
        <location evidence="1">Cell membrane</location>
    </subcellularLocation>
</comment>
<keyword evidence="3 8" id="KW-0812">Transmembrane</keyword>
<evidence type="ECO:0000256" key="6">
    <source>
        <dbReference type="ARBA" id="ARBA00023118"/>
    </source>
</evidence>
<feature type="transmembrane region" description="Helical" evidence="8">
    <location>
        <begin position="69"/>
        <end position="91"/>
    </location>
</feature>
<evidence type="ECO:0000313" key="10">
    <source>
        <dbReference type="EMBL" id="PUF39675.1"/>
    </source>
</evidence>
<evidence type="ECO:0000313" key="13">
    <source>
        <dbReference type="Proteomes" id="UP000251540"/>
    </source>
</evidence>
<dbReference type="RefSeq" id="WP_154707957.1">
    <property type="nucleotide sequence ID" value="NZ_QARO01000029.1"/>
</dbReference>
<keyword evidence="4" id="KW-0547">Nucleotide-binding</keyword>
<evidence type="ECO:0000256" key="5">
    <source>
        <dbReference type="ARBA" id="ARBA00022989"/>
    </source>
</evidence>
<keyword evidence="5 8" id="KW-1133">Transmembrane helix</keyword>
<gene>
    <name evidence="11" type="ORF">DAX73_23745</name>
    <name evidence="10" type="ORF">DAX92_07590</name>
</gene>
<sequence length="180" mass="20601">MCDELKEKELLARIDFLQKIITRTDGFLNYANTKSTIILTFITAITAAICTNTGSALKYIDDKGHADIAVVFKSLVFLSIVFLLFAFYFVVKTIIPYVKKSPKRNFYSFIDTVEYYSSEGEYCSDFSNVSKSDIFDSLISLQYNLSKGLVEKYKNHKRSIICIISACFILFLDMLLVFMI</sequence>
<evidence type="ECO:0000259" key="9">
    <source>
        <dbReference type="Pfam" id="PF18967"/>
    </source>
</evidence>
<reference evidence="12 13" key="1">
    <citation type="submission" date="2018-04" db="EMBL/GenBank/DDBJ databases">
        <title>Whole genome sequencing of Salmonella enterica.</title>
        <authorList>
            <person name="Bell R."/>
        </authorList>
    </citation>
    <scope>NUCLEOTIDE SEQUENCE [LARGE SCALE GENOMIC DNA]</scope>
    <source>
        <strain evidence="10 13">CFSAN058609</strain>
        <strain evidence="11 12">CFSAN058610</strain>
    </source>
</reference>
<dbReference type="AlphaFoldDB" id="A0A7Z1TG26"/>
<dbReference type="EMBL" id="QARP01000006">
    <property type="protein sequence ID" value="PUF39675.1"/>
    <property type="molecule type" value="Genomic_DNA"/>
</dbReference>
<evidence type="ECO:0000313" key="11">
    <source>
        <dbReference type="EMBL" id="PUF54137.1"/>
    </source>
</evidence>
<evidence type="ECO:0000256" key="4">
    <source>
        <dbReference type="ARBA" id="ARBA00022741"/>
    </source>
</evidence>
<keyword evidence="6" id="KW-0051">Antiviral defense</keyword>
<keyword evidence="7 8" id="KW-0472">Membrane</keyword>
<dbReference type="Pfam" id="PF18967">
    <property type="entry name" value="PycTM"/>
    <property type="match status" value="1"/>
</dbReference>
<accession>A0A7Z1TG26</accession>
<evidence type="ECO:0000256" key="7">
    <source>
        <dbReference type="ARBA" id="ARBA00023136"/>
    </source>
</evidence>
<evidence type="ECO:0000256" key="2">
    <source>
        <dbReference type="ARBA" id="ARBA00022475"/>
    </source>
</evidence>
<dbReference type="Proteomes" id="UP000251351">
    <property type="component" value="Unassembled WGS sequence"/>
</dbReference>
<name>A0A7Z1TG26_SALET</name>
<dbReference type="EMBL" id="QARO01000029">
    <property type="protein sequence ID" value="PUF54137.1"/>
    <property type="molecule type" value="Genomic_DNA"/>
</dbReference>
<feature type="domain" description="Pycsar effector protein" evidence="9">
    <location>
        <begin position="17"/>
        <end position="173"/>
    </location>
</feature>
<comment type="caution">
    <text evidence="11">The sequence shown here is derived from an EMBL/GenBank/DDBJ whole genome shotgun (WGS) entry which is preliminary data.</text>
</comment>
<evidence type="ECO:0000256" key="3">
    <source>
        <dbReference type="ARBA" id="ARBA00022692"/>
    </source>
</evidence>
<dbReference type="InterPro" id="IPR043760">
    <property type="entry name" value="PycTM_dom"/>
</dbReference>
<feature type="transmembrane region" description="Helical" evidence="8">
    <location>
        <begin position="160"/>
        <end position="179"/>
    </location>
</feature>
<evidence type="ECO:0000256" key="8">
    <source>
        <dbReference type="SAM" id="Phobius"/>
    </source>
</evidence>
<protein>
    <recommendedName>
        <fullName evidence="9">Pycsar effector protein domain-containing protein</fullName>
    </recommendedName>
</protein>
<keyword evidence="2" id="KW-1003">Cell membrane</keyword>
<evidence type="ECO:0000256" key="1">
    <source>
        <dbReference type="ARBA" id="ARBA00004236"/>
    </source>
</evidence>
<organism evidence="11 12">
    <name type="scientific">Salmonella enterica I</name>
    <dbReference type="NCBI Taxonomy" id="59201"/>
    <lineage>
        <taxon>Bacteria</taxon>
        <taxon>Pseudomonadati</taxon>
        <taxon>Pseudomonadota</taxon>
        <taxon>Gammaproteobacteria</taxon>
        <taxon>Enterobacterales</taxon>
        <taxon>Enterobacteriaceae</taxon>
        <taxon>Salmonella</taxon>
    </lineage>
</organism>
<proteinExistence type="predicted"/>
<evidence type="ECO:0000313" key="12">
    <source>
        <dbReference type="Proteomes" id="UP000251351"/>
    </source>
</evidence>
<dbReference type="Proteomes" id="UP000251540">
    <property type="component" value="Unassembled WGS sequence"/>
</dbReference>
<feature type="transmembrane region" description="Helical" evidence="8">
    <location>
        <begin position="37"/>
        <end position="57"/>
    </location>
</feature>